<dbReference type="AlphaFoldDB" id="A0A3D8ID89"/>
<dbReference type="EMBL" id="NXLS01000004">
    <property type="protein sequence ID" value="RDU63078.1"/>
    <property type="molecule type" value="Genomic_DNA"/>
</dbReference>
<organism evidence="1 2">
    <name type="scientific">Helicobacter ganmani</name>
    <dbReference type="NCBI Taxonomy" id="60246"/>
    <lineage>
        <taxon>Bacteria</taxon>
        <taxon>Pseudomonadati</taxon>
        <taxon>Campylobacterota</taxon>
        <taxon>Epsilonproteobacteria</taxon>
        <taxon>Campylobacterales</taxon>
        <taxon>Helicobacteraceae</taxon>
        <taxon>Helicobacter</taxon>
    </lineage>
</organism>
<name>A0A3D8ID89_9HELI</name>
<dbReference type="Gene3D" id="2.40.160.20">
    <property type="match status" value="1"/>
</dbReference>
<evidence type="ECO:0008006" key="3">
    <source>
        <dbReference type="Google" id="ProtNLM"/>
    </source>
</evidence>
<dbReference type="SUPFAM" id="SSF56925">
    <property type="entry name" value="OMPA-like"/>
    <property type="match status" value="1"/>
</dbReference>
<evidence type="ECO:0000313" key="2">
    <source>
        <dbReference type="Proteomes" id="UP000256650"/>
    </source>
</evidence>
<dbReference type="OrthoDB" id="5321177at2"/>
<protein>
    <recommendedName>
        <fullName evidence="3">Outer membrane beta-barrel protein</fullName>
    </recommendedName>
</protein>
<accession>A0A3D8ID89</accession>
<dbReference type="InterPro" id="IPR011250">
    <property type="entry name" value="OMP/PagP_B-barrel"/>
</dbReference>
<keyword evidence="2" id="KW-1185">Reference proteome</keyword>
<proteinExistence type="predicted"/>
<reference evidence="1 2" key="1">
    <citation type="submission" date="2018-04" db="EMBL/GenBank/DDBJ databases">
        <title>Novel Campyloabacter and Helicobacter Species and Strains.</title>
        <authorList>
            <person name="Mannion A.J."/>
            <person name="Shen Z."/>
            <person name="Fox J.G."/>
        </authorList>
    </citation>
    <scope>NUCLEOTIDE SEQUENCE [LARGE SCALE GENOMIC DNA]</scope>
    <source>
        <strain evidence="1 2">MIT 99-5101</strain>
    </source>
</reference>
<gene>
    <name evidence="1" type="ORF">CQA43_04755</name>
</gene>
<sequence length="224" mass="24815">MRGLLLLVCLMSFGLGYDERSGEYYAPQSTYHPLYEERRNRLLGIYGSYSKSDSDADLHIAGYESQTHSLSEKQFGFGVQAGYLLSENHRILANFEHHLKKNGFSYQVLTLGFAWTPKIPNTTDWRALLGLNAGLAQAKFDSGSFVIAESAMGSLDYMGFTYGVKAGAIYALGNGELEFGIQARRLNFGEEKSSVNINGTESATKLDLSQTSSIDVYVGYNFLF</sequence>
<comment type="caution">
    <text evidence="1">The sequence shown here is derived from an EMBL/GenBank/DDBJ whole genome shotgun (WGS) entry which is preliminary data.</text>
</comment>
<evidence type="ECO:0000313" key="1">
    <source>
        <dbReference type="EMBL" id="RDU63078.1"/>
    </source>
</evidence>
<dbReference type="Proteomes" id="UP000256650">
    <property type="component" value="Unassembled WGS sequence"/>
</dbReference>